<dbReference type="GO" id="GO:0046943">
    <property type="term" value="F:carboxylic acid transmembrane transporter activity"/>
    <property type="evidence" value="ECO:0007669"/>
    <property type="project" value="TreeGrafter"/>
</dbReference>
<feature type="transmembrane region" description="Helical" evidence="5">
    <location>
        <begin position="140"/>
        <end position="163"/>
    </location>
</feature>
<reference evidence="7 8" key="1">
    <citation type="submission" date="2020-03" db="EMBL/GenBank/DDBJ databases">
        <title>Leucobacter sp. nov., isolated from beetles.</title>
        <authorList>
            <person name="Hyun D.-W."/>
            <person name="Bae J.-W."/>
        </authorList>
    </citation>
    <scope>NUCLEOTIDE SEQUENCE [LARGE SCALE GENOMIC DNA]</scope>
    <source>
        <strain evidence="7 8">HDW9C</strain>
    </source>
</reference>
<dbReference type="PROSITE" id="PS50850">
    <property type="entry name" value="MFS"/>
    <property type="match status" value="1"/>
</dbReference>
<feature type="transmembrane region" description="Helical" evidence="5">
    <location>
        <begin position="382"/>
        <end position="401"/>
    </location>
</feature>
<dbReference type="SUPFAM" id="SSF103473">
    <property type="entry name" value="MFS general substrate transporter"/>
    <property type="match status" value="1"/>
</dbReference>
<keyword evidence="3 5" id="KW-1133">Transmembrane helix</keyword>
<dbReference type="Pfam" id="PF07690">
    <property type="entry name" value="MFS_1"/>
    <property type="match status" value="1"/>
</dbReference>
<keyword evidence="4 5" id="KW-0472">Membrane</keyword>
<dbReference type="EMBL" id="CP049863">
    <property type="protein sequence ID" value="QIK63644.1"/>
    <property type="molecule type" value="Genomic_DNA"/>
</dbReference>
<dbReference type="PANTHER" id="PTHR23508">
    <property type="entry name" value="CARBOXYLIC ACID TRANSPORTER PROTEIN HOMOLOG"/>
    <property type="match status" value="1"/>
</dbReference>
<accession>A0A6G7XGB5</accession>
<feature type="transmembrane region" description="Helical" evidence="5">
    <location>
        <begin position="351"/>
        <end position="370"/>
    </location>
</feature>
<evidence type="ECO:0000256" key="1">
    <source>
        <dbReference type="ARBA" id="ARBA00004651"/>
    </source>
</evidence>
<keyword evidence="2 5" id="KW-0812">Transmembrane</keyword>
<sequence length="430" mass="44720">MNQGTKTARGLSWPVVLCWITIMLDGFDLVVLGTVIPTLNGTGELGFNPAASTFVATIGLVGVGLGAILIGPIADSRGRRMPLLVCVALFSVATLAIAWSPNVAAFGVFRFLAGLGLGACLPTVLAYMSEFTPAERSGRGTTLTMTGYHVGAVLTALLALVVIPDWRMMFVIGGIAGLIVLPIIALKLPESESFLLARERTAAGHEDPPAASTATKTLLRSPYALISIGICVASFMGLLLVYGLNTWLPEIMRKAGYDLGQGLTLLLLLNVGAVVGLVLAGSLADRNGTKKITLVWFGLAALFLAALSIRLDGMLLVYIAVFITGIFVFSAQVLVYAYVSQLYPVQAKGTALGMAAGVGRAGAISGPFILGTLVTAGIAYPWGFYAFSAAAVIAVIAIAFLPKNAPTIKAQSEAPVKTQPEAHEPAESAV</sequence>
<protein>
    <submittedName>
        <fullName evidence="7">Aromatic acid/H+ symport family MFS transporter</fullName>
    </submittedName>
</protein>
<name>A0A6G7XGB5_9MICO</name>
<dbReference type="GO" id="GO:0005886">
    <property type="term" value="C:plasma membrane"/>
    <property type="evidence" value="ECO:0007669"/>
    <property type="project" value="UniProtKB-SubCell"/>
</dbReference>
<feature type="domain" description="Major facilitator superfamily (MFS) profile" evidence="6">
    <location>
        <begin position="14"/>
        <end position="406"/>
    </location>
</feature>
<dbReference type="Proteomes" id="UP000502677">
    <property type="component" value="Chromosome"/>
</dbReference>
<keyword evidence="8" id="KW-1185">Reference proteome</keyword>
<evidence type="ECO:0000259" key="6">
    <source>
        <dbReference type="PROSITE" id="PS50850"/>
    </source>
</evidence>
<evidence type="ECO:0000313" key="7">
    <source>
        <dbReference type="EMBL" id="QIK63644.1"/>
    </source>
</evidence>
<feature type="transmembrane region" description="Helical" evidence="5">
    <location>
        <begin position="292"/>
        <end position="309"/>
    </location>
</feature>
<dbReference type="InterPro" id="IPR036259">
    <property type="entry name" value="MFS_trans_sf"/>
</dbReference>
<dbReference type="AlphaFoldDB" id="A0A6G7XGB5"/>
<evidence type="ECO:0000313" key="8">
    <source>
        <dbReference type="Proteomes" id="UP000502677"/>
    </source>
</evidence>
<gene>
    <name evidence="7" type="ORF">G7068_10885</name>
</gene>
<feature type="transmembrane region" description="Helical" evidence="5">
    <location>
        <begin position="223"/>
        <end position="242"/>
    </location>
</feature>
<dbReference type="CDD" id="cd17365">
    <property type="entry name" value="MFS_PcaK_like"/>
    <property type="match status" value="1"/>
</dbReference>
<organism evidence="7 8">
    <name type="scientific">Leucobacter viscericola</name>
    <dbReference type="NCBI Taxonomy" id="2714935"/>
    <lineage>
        <taxon>Bacteria</taxon>
        <taxon>Bacillati</taxon>
        <taxon>Actinomycetota</taxon>
        <taxon>Actinomycetes</taxon>
        <taxon>Micrococcales</taxon>
        <taxon>Microbacteriaceae</taxon>
        <taxon>Leucobacter</taxon>
    </lineage>
</organism>
<evidence type="ECO:0000256" key="5">
    <source>
        <dbReference type="SAM" id="Phobius"/>
    </source>
</evidence>
<dbReference type="InterPro" id="IPR020846">
    <property type="entry name" value="MFS_dom"/>
</dbReference>
<evidence type="ECO:0000256" key="4">
    <source>
        <dbReference type="ARBA" id="ARBA00023136"/>
    </source>
</evidence>
<dbReference type="KEGG" id="lvi:G7068_10885"/>
<dbReference type="InterPro" id="IPR011701">
    <property type="entry name" value="MFS"/>
</dbReference>
<dbReference type="PANTHER" id="PTHR23508:SF10">
    <property type="entry name" value="CARBOXYLIC ACID TRANSPORTER PROTEIN HOMOLOG"/>
    <property type="match status" value="1"/>
</dbReference>
<feature type="transmembrane region" description="Helical" evidence="5">
    <location>
        <begin position="51"/>
        <end position="74"/>
    </location>
</feature>
<feature type="transmembrane region" description="Helical" evidence="5">
    <location>
        <begin position="105"/>
        <end position="128"/>
    </location>
</feature>
<feature type="transmembrane region" description="Helical" evidence="5">
    <location>
        <begin position="81"/>
        <end position="99"/>
    </location>
</feature>
<feature type="transmembrane region" description="Helical" evidence="5">
    <location>
        <begin position="12"/>
        <end position="39"/>
    </location>
</feature>
<comment type="subcellular location">
    <subcellularLocation>
        <location evidence="1">Cell membrane</location>
        <topology evidence="1">Multi-pass membrane protein</topology>
    </subcellularLocation>
</comment>
<feature type="transmembrane region" description="Helical" evidence="5">
    <location>
        <begin position="262"/>
        <end position="280"/>
    </location>
</feature>
<proteinExistence type="predicted"/>
<feature type="transmembrane region" description="Helical" evidence="5">
    <location>
        <begin position="169"/>
        <end position="188"/>
    </location>
</feature>
<dbReference type="Gene3D" id="1.20.1250.20">
    <property type="entry name" value="MFS general substrate transporter like domains"/>
    <property type="match status" value="2"/>
</dbReference>
<dbReference type="RefSeq" id="WP_166291989.1">
    <property type="nucleotide sequence ID" value="NZ_CP049863.1"/>
</dbReference>
<evidence type="ECO:0000256" key="3">
    <source>
        <dbReference type="ARBA" id="ARBA00022989"/>
    </source>
</evidence>
<evidence type="ECO:0000256" key="2">
    <source>
        <dbReference type="ARBA" id="ARBA00022692"/>
    </source>
</evidence>
<feature type="transmembrane region" description="Helical" evidence="5">
    <location>
        <begin position="315"/>
        <end position="339"/>
    </location>
</feature>